<dbReference type="InterPro" id="IPR036102">
    <property type="entry name" value="OsmC/Ohrsf"/>
</dbReference>
<dbReference type="InterPro" id="IPR015946">
    <property type="entry name" value="KH_dom-like_a/b"/>
</dbReference>
<accession>A0A916DQQ8</accession>
<organism evidence="1 2">
    <name type="scientific">Aureispira anguillae</name>
    <dbReference type="NCBI Taxonomy" id="2864201"/>
    <lineage>
        <taxon>Bacteria</taxon>
        <taxon>Pseudomonadati</taxon>
        <taxon>Bacteroidota</taxon>
        <taxon>Saprospiria</taxon>
        <taxon>Saprospirales</taxon>
        <taxon>Saprospiraceae</taxon>
        <taxon>Aureispira</taxon>
    </lineage>
</organism>
<dbReference type="KEGG" id="aup:AsAng_0009330"/>
<dbReference type="InterPro" id="IPR003718">
    <property type="entry name" value="OsmC/Ohr_fam"/>
</dbReference>
<gene>
    <name evidence="1" type="ORF">AsAng_0009330</name>
</gene>
<protein>
    <submittedName>
        <fullName evidence="1">OsmC family protein</fullName>
    </submittedName>
</protein>
<dbReference type="Pfam" id="PF02566">
    <property type="entry name" value="OsmC"/>
    <property type="match status" value="1"/>
</dbReference>
<name>A0A916DQQ8_9BACT</name>
<evidence type="ECO:0000313" key="2">
    <source>
        <dbReference type="Proteomes" id="UP001060919"/>
    </source>
</evidence>
<reference evidence="1" key="1">
    <citation type="submission" date="2022-09" db="EMBL/GenBank/DDBJ databases">
        <title>Aureispira anguillicida sp. nov., isolated from Leptocephalus of Japanese eel Anguilla japonica.</title>
        <authorList>
            <person name="Yuasa K."/>
            <person name="Mekata T."/>
            <person name="Ikunari K."/>
        </authorList>
    </citation>
    <scope>NUCLEOTIDE SEQUENCE</scope>
    <source>
        <strain evidence="1">EL160426</strain>
    </source>
</reference>
<proteinExistence type="predicted"/>
<dbReference type="EMBL" id="AP026867">
    <property type="protein sequence ID" value="BDS10225.1"/>
    <property type="molecule type" value="Genomic_DNA"/>
</dbReference>
<dbReference type="PANTHER" id="PTHR39624">
    <property type="entry name" value="PROTEIN INVOLVED IN RIMO-MEDIATED BETA-METHYLTHIOLATION OF RIBOSOMAL PROTEIN S12 YCAO"/>
    <property type="match status" value="1"/>
</dbReference>
<dbReference type="PANTHER" id="PTHR39624:SF2">
    <property type="entry name" value="OSMC-LIKE PROTEIN"/>
    <property type="match status" value="1"/>
</dbReference>
<keyword evidence="2" id="KW-1185">Reference proteome</keyword>
<evidence type="ECO:0000313" key="1">
    <source>
        <dbReference type="EMBL" id="BDS10225.1"/>
    </source>
</evidence>
<dbReference type="Proteomes" id="UP001060919">
    <property type="component" value="Chromosome"/>
</dbReference>
<dbReference type="AlphaFoldDB" id="A0A916DQQ8"/>
<dbReference type="Gene3D" id="3.30.300.20">
    <property type="match status" value="1"/>
</dbReference>
<sequence>MRANSKIATSNKFLKQMTSNAVYLGELRVEATHLKSGEIMITDAPIDNNGKGEAFSPTDTVATALATCMLTIMGIRASKKGINIQGAKAEITKTMASNPRRISKIEVKISMPKIGIESNFQELLEMAAKSCPVAQSIHPDIEQIVDFVW</sequence>
<dbReference type="SUPFAM" id="SSF82784">
    <property type="entry name" value="OsmC-like"/>
    <property type="match status" value="1"/>
</dbReference>